<dbReference type="RefSeq" id="WP_329344886.1">
    <property type="nucleotide sequence ID" value="NZ_BAAAZX010000043.1"/>
</dbReference>
<keyword evidence="4" id="KW-1185">Reference proteome</keyword>
<proteinExistence type="inferred from homology"/>
<evidence type="ECO:0000313" key="4">
    <source>
        <dbReference type="Proteomes" id="UP001500456"/>
    </source>
</evidence>
<dbReference type="SUPFAM" id="SSF48264">
    <property type="entry name" value="Cytochrome P450"/>
    <property type="match status" value="1"/>
</dbReference>
<dbReference type="Pfam" id="PF00067">
    <property type="entry name" value="p450"/>
    <property type="match status" value="1"/>
</dbReference>
<dbReference type="PRINTS" id="PR00359">
    <property type="entry name" value="BP450"/>
</dbReference>
<reference evidence="4" key="1">
    <citation type="journal article" date="2019" name="Int. J. Syst. Evol. Microbiol.">
        <title>The Global Catalogue of Microorganisms (GCM) 10K type strain sequencing project: providing services to taxonomists for standard genome sequencing and annotation.</title>
        <authorList>
            <consortium name="The Broad Institute Genomics Platform"/>
            <consortium name="The Broad Institute Genome Sequencing Center for Infectious Disease"/>
            <person name="Wu L."/>
            <person name="Ma J."/>
        </authorList>
    </citation>
    <scope>NUCLEOTIDE SEQUENCE [LARGE SCALE GENOMIC DNA]</scope>
    <source>
        <strain evidence="4">JCM 16924</strain>
    </source>
</reference>
<dbReference type="Proteomes" id="UP001500456">
    <property type="component" value="Unassembled WGS sequence"/>
</dbReference>
<feature type="region of interest" description="Disordered" evidence="2">
    <location>
        <begin position="1"/>
        <end position="21"/>
    </location>
</feature>
<dbReference type="InterPro" id="IPR001128">
    <property type="entry name" value="Cyt_P450"/>
</dbReference>
<dbReference type="Gene3D" id="1.10.630.10">
    <property type="entry name" value="Cytochrome P450"/>
    <property type="match status" value="1"/>
</dbReference>
<protein>
    <submittedName>
        <fullName evidence="3">Cytochrome P450</fullName>
    </submittedName>
</protein>
<comment type="caution">
    <text evidence="3">The sequence shown here is derived from an EMBL/GenBank/DDBJ whole genome shotgun (WGS) entry which is preliminary data.</text>
</comment>
<name>A0ABP7TLJ9_9ACTN</name>
<dbReference type="PANTHER" id="PTHR46696:SF4">
    <property type="entry name" value="BIOTIN BIOSYNTHESIS CYTOCHROME P450"/>
    <property type="match status" value="1"/>
</dbReference>
<dbReference type="InterPro" id="IPR036396">
    <property type="entry name" value="Cyt_P450_sf"/>
</dbReference>
<sequence length="432" mass="49126">MTSTLNTADTHHAPDEPMPLDEVDLADNDKFLDGVTPWRMFHTLRHQDPVHWQPEPEPNHGFWAVTRHEDIARVGRDAQTFTSTKFVNLEELDDDQIKKRASILELDGLRHRAMRSLLQRQFGQGVINEYADFLRGLTARTLDTALAKGTFDFVADVSADFPINVLARLLDVPPEDNQQLIDWGNRIIGNTDPDYADVLLHSEESEQYKDLPFRSPASLEVFEYGRELVRQRRGGTGTDLISRLVNQTPRDGVPLSAQDFDNYFLLLVVAGNETTRHTISHSMLALIQHPEQLTRLQEDPSLIPVAVEEFLRWATPVYHFRRTATRDVELGGKQVKEGDKVVMWYASGNRDEEVFGNPYDFDVTRRHNDHLTFGKGGPHLCLGNLLARTEIRIMFEELIPRLAGIRLAGDVPRVRSNFVNGIKKLPVEVTLA</sequence>
<evidence type="ECO:0000256" key="1">
    <source>
        <dbReference type="ARBA" id="ARBA00010617"/>
    </source>
</evidence>
<dbReference type="InterPro" id="IPR002397">
    <property type="entry name" value="Cyt_P450_B"/>
</dbReference>
<evidence type="ECO:0000313" key="3">
    <source>
        <dbReference type="EMBL" id="GAA4028104.1"/>
    </source>
</evidence>
<dbReference type="PANTHER" id="PTHR46696">
    <property type="entry name" value="P450, PUTATIVE (EUROFUNG)-RELATED"/>
    <property type="match status" value="1"/>
</dbReference>
<accession>A0ABP7TLJ9</accession>
<organism evidence="3 4">
    <name type="scientific">Streptomyces plumbiresistens</name>
    <dbReference type="NCBI Taxonomy" id="511811"/>
    <lineage>
        <taxon>Bacteria</taxon>
        <taxon>Bacillati</taxon>
        <taxon>Actinomycetota</taxon>
        <taxon>Actinomycetes</taxon>
        <taxon>Kitasatosporales</taxon>
        <taxon>Streptomycetaceae</taxon>
        <taxon>Streptomyces</taxon>
    </lineage>
</organism>
<dbReference type="CDD" id="cd11033">
    <property type="entry name" value="CYP142-like"/>
    <property type="match status" value="1"/>
</dbReference>
<comment type="similarity">
    <text evidence="1">Belongs to the cytochrome P450 family.</text>
</comment>
<gene>
    <name evidence="3" type="ORF">GCM10022232_87450</name>
</gene>
<evidence type="ECO:0000256" key="2">
    <source>
        <dbReference type="SAM" id="MobiDB-lite"/>
    </source>
</evidence>
<dbReference type="EMBL" id="BAAAZX010000043">
    <property type="protein sequence ID" value="GAA4028104.1"/>
    <property type="molecule type" value="Genomic_DNA"/>
</dbReference>